<keyword evidence="2" id="KW-1185">Reference proteome</keyword>
<evidence type="ECO:0000313" key="1">
    <source>
        <dbReference type="EMBL" id="MPC87461.1"/>
    </source>
</evidence>
<reference evidence="1 2" key="1">
    <citation type="submission" date="2019-05" db="EMBL/GenBank/DDBJ databases">
        <title>Another draft genome of Portunus trituberculatus and its Hox gene families provides insights of decapod evolution.</title>
        <authorList>
            <person name="Jeong J.-H."/>
            <person name="Song I."/>
            <person name="Kim S."/>
            <person name="Choi T."/>
            <person name="Kim D."/>
            <person name="Ryu S."/>
            <person name="Kim W."/>
        </authorList>
    </citation>
    <scope>NUCLEOTIDE SEQUENCE [LARGE SCALE GENOMIC DNA]</scope>
    <source>
        <tissue evidence="1">Muscle</tissue>
    </source>
</reference>
<name>A0A5B7IPM1_PORTR</name>
<evidence type="ECO:0000313" key="2">
    <source>
        <dbReference type="Proteomes" id="UP000324222"/>
    </source>
</evidence>
<dbReference type="EMBL" id="VSRR010074561">
    <property type="protein sequence ID" value="MPC87461.1"/>
    <property type="molecule type" value="Genomic_DNA"/>
</dbReference>
<comment type="caution">
    <text evidence="1">The sequence shown here is derived from an EMBL/GenBank/DDBJ whole genome shotgun (WGS) entry which is preliminary data.</text>
</comment>
<dbReference type="Proteomes" id="UP000324222">
    <property type="component" value="Unassembled WGS sequence"/>
</dbReference>
<dbReference type="AlphaFoldDB" id="A0A5B7IPM1"/>
<protein>
    <submittedName>
        <fullName evidence="1">Uncharacterized protein</fullName>
    </submittedName>
</protein>
<gene>
    <name evidence="1" type="ORF">E2C01_082323</name>
</gene>
<proteinExistence type="predicted"/>
<accession>A0A5B7IPM1</accession>
<organism evidence="1 2">
    <name type="scientific">Portunus trituberculatus</name>
    <name type="common">Swimming crab</name>
    <name type="synonym">Neptunus trituberculatus</name>
    <dbReference type="NCBI Taxonomy" id="210409"/>
    <lineage>
        <taxon>Eukaryota</taxon>
        <taxon>Metazoa</taxon>
        <taxon>Ecdysozoa</taxon>
        <taxon>Arthropoda</taxon>
        <taxon>Crustacea</taxon>
        <taxon>Multicrustacea</taxon>
        <taxon>Malacostraca</taxon>
        <taxon>Eumalacostraca</taxon>
        <taxon>Eucarida</taxon>
        <taxon>Decapoda</taxon>
        <taxon>Pleocyemata</taxon>
        <taxon>Brachyura</taxon>
        <taxon>Eubrachyura</taxon>
        <taxon>Portunoidea</taxon>
        <taxon>Portunidae</taxon>
        <taxon>Portuninae</taxon>
        <taxon>Portunus</taxon>
    </lineage>
</organism>
<sequence>MKLNPITIVSTTSWNSFKVPREWLTPRPYLSVISVPQDLFYPHCCPLARQSQLCSTQGGVGREGRGGDQVVCTRLPRQGLPSQSHSRPGCPQGCVLTETTSSCTSPRVAIPTH</sequence>